<organism evidence="1 2">
    <name type="scientific">Streblomastix strix</name>
    <dbReference type="NCBI Taxonomy" id="222440"/>
    <lineage>
        <taxon>Eukaryota</taxon>
        <taxon>Metamonada</taxon>
        <taxon>Preaxostyla</taxon>
        <taxon>Oxymonadida</taxon>
        <taxon>Streblomastigidae</taxon>
        <taxon>Streblomastix</taxon>
    </lineage>
</organism>
<dbReference type="EMBL" id="SNRW01044128">
    <property type="protein sequence ID" value="KAA6325412.1"/>
    <property type="molecule type" value="Genomic_DNA"/>
</dbReference>
<evidence type="ECO:0000313" key="1">
    <source>
        <dbReference type="EMBL" id="KAA6325412.1"/>
    </source>
</evidence>
<sequence length="227" mass="25008">YSALNEVLKAQSIYPQSFAISRQQFFDQPVTQLTGDGQRYTRAPLCARGTGICPMVQTCQVNWQITIPAGRIALQINKTDLADVAGAATALQTVNFTGNADYIFNYTRTIAAGAIADTKQPYVTSGHIKFWLGYSTACGPFQQFVICKDSIKLWDTSIYTREQAVISANSLSDLYTNNSVSVSPLESIVAGKKHCEIFIDIPVEAFCATAGRFNYLIPYPINIFWST</sequence>
<proteinExistence type="predicted"/>
<protein>
    <submittedName>
        <fullName evidence="1">Uncharacterized protein</fullName>
    </submittedName>
</protein>
<gene>
    <name evidence="1" type="ORF">EZS28_054072</name>
</gene>
<reference evidence="1 2" key="1">
    <citation type="submission" date="2019-03" db="EMBL/GenBank/DDBJ databases">
        <title>Single cell metagenomics reveals metabolic interactions within the superorganism composed of flagellate Streblomastix strix and complex community of Bacteroidetes bacteria on its surface.</title>
        <authorList>
            <person name="Treitli S.C."/>
            <person name="Kolisko M."/>
            <person name="Husnik F."/>
            <person name="Keeling P."/>
            <person name="Hampl V."/>
        </authorList>
    </citation>
    <scope>NUCLEOTIDE SEQUENCE [LARGE SCALE GENOMIC DNA]</scope>
    <source>
        <strain evidence="1">ST1C</strain>
    </source>
</reference>
<dbReference type="Proteomes" id="UP000324800">
    <property type="component" value="Unassembled WGS sequence"/>
</dbReference>
<feature type="non-terminal residue" evidence="1">
    <location>
        <position position="1"/>
    </location>
</feature>
<dbReference type="AlphaFoldDB" id="A0A5J4QV76"/>
<evidence type="ECO:0000313" key="2">
    <source>
        <dbReference type="Proteomes" id="UP000324800"/>
    </source>
</evidence>
<name>A0A5J4QV76_9EUKA</name>
<comment type="caution">
    <text evidence="1">The sequence shown here is derived from an EMBL/GenBank/DDBJ whole genome shotgun (WGS) entry which is preliminary data.</text>
</comment>
<accession>A0A5J4QV76</accession>